<proteinExistence type="predicted"/>
<organism evidence="1 2">
    <name type="scientific">Agaricicola taiwanensis</name>
    <dbReference type="NCBI Taxonomy" id="591372"/>
    <lineage>
        <taxon>Bacteria</taxon>
        <taxon>Pseudomonadati</taxon>
        <taxon>Pseudomonadota</taxon>
        <taxon>Alphaproteobacteria</taxon>
        <taxon>Rhodobacterales</taxon>
        <taxon>Paracoccaceae</taxon>
        <taxon>Agaricicola</taxon>
    </lineage>
</organism>
<comment type="caution">
    <text evidence="1">The sequence shown here is derived from an EMBL/GenBank/DDBJ whole genome shotgun (WGS) entry which is preliminary data.</text>
</comment>
<sequence length="87" mass="10025">MRYFPRLSNGKCGVKAVKSMGEEERNEVCAELARLRQEHGDLDSAIEALGRLAVADRLQIQRLKKRKLWLKDRISYLEDQLTPDIIA</sequence>
<dbReference type="InterPro" id="IPR007420">
    <property type="entry name" value="DUF465"/>
</dbReference>
<gene>
    <name evidence="1" type="ORF">GCM10007276_15080</name>
</gene>
<dbReference type="Pfam" id="PF04325">
    <property type="entry name" value="DUF465"/>
    <property type="match status" value="1"/>
</dbReference>
<dbReference type="Proteomes" id="UP000602745">
    <property type="component" value="Unassembled WGS sequence"/>
</dbReference>
<dbReference type="AlphaFoldDB" id="A0A8J2YD24"/>
<evidence type="ECO:0008006" key="3">
    <source>
        <dbReference type="Google" id="ProtNLM"/>
    </source>
</evidence>
<dbReference type="Gene3D" id="6.10.280.50">
    <property type="match status" value="1"/>
</dbReference>
<evidence type="ECO:0000313" key="2">
    <source>
        <dbReference type="Proteomes" id="UP000602745"/>
    </source>
</evidence>
<accession>A0A8J2YD24</accession>
<name>A0A8J2YD24_9RHOB</name>
<keyword evidence="2" id="KW-1185">Reference proteome</keyword>
<reference evidence="1" key="2">
    <citation type="submission" date="2020-09" db="EMBL/GenBank/DDBJ databases">
        <authorList>
            <person name="Sun Q."/>
            <person name="Sedlacek I."/>
        </authorList>
    </citation>
    <scope>NUCLEOTIDE SEQUENCE</scope>
    <source>
        <strain evidence="1">CCM 7684</strain>
    </source>
</reference>
<dbReference type="EMBL" id="BMCP01000002">
    <property type="protein sequence ID" value="GGE38756.1"/>
    <property type="molecule type" value="Genomic_DNA"/>
</dbReference>
<protein>
    <recommendedName>
        <fullName evidence="3">DUF465 domain-containing protein</fullName>
    </recommendedName>
</protein>
<dbReference type="InterPro" id="IPR038444">
    <property type="entry name" value="DUF465_sf"/>
</dbReference>
<reference evidence="1" key="1">
    <citation type="journal article" date="2014" name="Int. J. Syst. Evol. Microbiol.">
        <title>Complete genome sequence of Corynebacterium casei LMG S-19264T (=DSM 44701T), isolated from a smear-ripened cheese.</title>
        <authorList>
            <consortium name="US DOE Joint Genome Institute (JGI-PGF)"/>
            <person name="Walter F."/>
            <person name="Albersmeier A."/>
            <person name="Kalinowski J."/>
            <person name="Ruckert C."/>
        </authorList>
    </citation>
    <scope>NUCLEOTIDE SEQUENCE</scope>
    <source>
        <strain evidence="1">CCM 7684</strain>
    </source>
</reference>
<evidence type="ECO:0000313" key="1">
    <source>
        <dbReference type="EMBL" id="GGE38756.1"/>
    </source>
</evidence>